<dbReference type="AlphaFoldDB" id="A0A640VQ18"/>
<dbReference type="Pfam" id="PF26305">
    <property type="entry name" value="CD_NTase_C"/>
    <property type="match status" value="1"/>
</dbReference>
<dbReference type="RefSeq" id="WP_159974217.1">
    <property type="nucleotide sequence ID" value="NZ_BLIV01000001.1"/>
</dbReference>
<dbReference type="SUPFAM" id="SSF81301">
    <property type="entry name" value="Nucleotidyltransferase"/>
    <property type="match status" value="1"/>
</dbReference>
<evidence type="ECO:0000256" key="1">
    <source>
        <dbReference type="ARBA" id="ARBA00022679"/>
    </source>
</evidence>
<name>A0A640VQ18_9RHOB</name>
<gene>
    <name evidence="6" type="ORF">So717_00490</name>
</gene>
<comment type="caution">
    <text evidence="6">The sequence shown here is derived from an EMBL/GenBank/DDBJ whole genome shotgun (WGS) entry which is preliminary data.</text>
</comment>
<feature type="domain" description="cGAS/DncV-like nucleotidyltransferase C-terminal helical" evidence="5">
    <location>
        <begin position="182"/>
        <end position="294"/>
    </location>
</feature>
<evidence type="ECO:0000256" key="3">
    <source>
        <dbReference type="ARBA" id="ARBA00022741"/>
    </source>
</evidence>
<keyword evidence="1 6" id="KW-0808">Transferase</keyword>
<protein>
    <submittedName>
        <fullName evidence="6">Nucleotidyltransferase</fullName>
    </submittedName>
</protein>
<dbReference type="InterPro" id="IPR043519">
    <property type="entry name" value="NT_sf"/>
</dbReference>
<dbReference type="GO" id="GO:0016779">
    <property type="term" value="F:nucleotidyltransferase activity"/>
    <property type="evidence" value="ECO:0007669"/>
    <property type="project" value="InterPro"/>
</dbReference>
<evidence type="ECO:0000256" key="4">
    <source>
        <dbReference type="ARBA" id="ARBA00023118"/>
    </source>
</evidence>
<dbReference type="EMBL" id="BLIV01000001">
    <property type="protein sequence ID" value="GFE48296.1"/>
    <property type="molecule type" value="Genomic_DNA"/>
</dbReference>
<sequence length="298" mass="34010">MAISEDQLETWSHQGSVQQSAATYQTIKTVLESAQAPYANRSFNIFLQGSYGNNTNVWAESDVDIAICLTSVFYSDIDELSTDEKQRYEQNRIPAEYSINQFKDEVTSWLRQNFGSGVTPGNKAIAVPGSNSRRDADVLACAEHRRYFSYPAMGGPKFHEGICFWTSDGDKIINYPHQHMSNCTSMHQATSNRFKPNVRVLKNMRRSMVSDGYIDDGVAPSYFLEGMLYNVPNEHFVATHQQTIENALYWLERCNVPDLLCANERYYLVRDGSDVCWNGSDFRNTLTSMRRYWNSAGR</sequence>
<keyword evidence="3" id="KW-0547">Nucleotide-binding</keyword>
<organism evidence="6 7">
    <name type="scientific">Roseobacter cerasinus</name>
    <dbReference type="NCBI Taxonomy" id="2602289"/>
    <lineage>
        <taxon>Bacteria</taxon>
        <taxon>Pseudomonadati</taxon>
        <taxon>Pseudomonadota</taxon>
        <taxon>Alphaproteobacteria</taxon>
        <taxon>Rhodobacterales</taxon>
        <taxon>Roseobacteraceae</taxon>
        <taxon>Roseobacter</taxon>
    </lineage>
</organism>
<dbReference type="Proteomes" id="UP000436522">
    <property type="component" value="Unassembled WGS sequence"/>
</dbReference>
<dbReference type="OrthoDB" id="8264173at2"/>
<dbReference type="InterPro" id="IPR006116">
    <property type="entry name" value="NT_2-5OAS_ClassI-CCAase"/>
</dbReference>
<keyword evidence="2" id="KW-0548">Nucleotidyltransferase</keyword>
<keyword evidence="4" id="KW-0051">Antiviral defense</keyword>
<accession>A0A640VQ18</accession>
<evidence type="ECO:0000259" key="5">
    <source>
        <dbReference type="Pfam" id="PF26305"/>
    </source>
</evidence>
<proteinExistence type="predicted"/>
<dbReference type="CDD" id="cd05400">
    <property type="entry name" value="NT_2-5OAS_ClassI-CCAase"/>
    <property type="match status" value="1"/>
</dbReference>
<dbReference type="GO" id="GO:0051607">
    <property type="term" value="P:defense response to virus"/>
    <property type="evidence" value="ECO:0007669"/>
    <property type="project" value="UniProtKB-KW"/>
</dbReference>
<dbReference type="InterPro" id="IPR058909">
    <property type="entry name" value="CD_NTase_C"/>
</dbReference>
<keyword evidence="7" id="KW-1185">Reference proteome</keyword>
<evidence type="ECO:0000256" key="2">
    <source>
        <dbReference type="ARBA" id="ARBA00022695"/>
    </source>
</evidence>
<evidence type="ECO:0000313" key="6">
    <source>
        <dbReference type="EMBL" id="GFE48296.1"/>
    </source>
</evidence>
<reference evidence="6 7" key="1">
    <citation type="submission" date="2019-12" db="EMBL/GenBank/DDBJ databases">
        <title>Roseobacter cerasinus sp. nov., isolated from seawater around aquaculture.</title>
        <authorList>
            <person name="Muramatsu S."/>
            <person name="Takabe Y."/>
            <person name="Mori K."/>
            <person name="Takaichi S."/>
            <person name="Hanada S."/>
        </authorList>
    </citation>
    <scope>NUCLEOTIDE SEQUENCE [LARGE SCALE GENOMIC DNA]</scope>
    <source>
        <strain evidence="6 7">AI77</strain>
    </source>
</reference>
<evidence type="ECO:0000313" key="7">
    <source>
        <dbReference type="Proteomes" id="UP000436522"/>
    </source>
</evidence>